<name>A0ABQ5DS06_9ASTR</name>
<dbReference type="InterPro" id="IPR013128">
    <property type="entry name" value="Peptidase_C1A"/>
</dbReference>
<reference evidence="3" key="2">
    <citation type="submission" date="2022-01" db="EMBL/GenBank/DDBJ databases">
        <authorList>
            <person name="Yamashiro T."/>
            <person name="Shiraishi A."/>
            <person name="Satake H."/>
            <person name="Nakayama K."/>
        </authorList>
    </citation>
    <scope>NUCLEOTIDE SEQUENCE</scope>
</reference>
<feature type="domain" description="Cathepsin propeptide inhibitor" evidence="2">
    <location>
        <begin position="50"/>
        <end position="106"/>
    </location>
</feature>
<comment type="caution">
    <text evidence="3">The sequence shown here is derived from an EMBL/GenBank/DDBJ whole genome shotgun (WGS) entry which is preliminary data.</text>
</comment>
<dbReference type="EMBL" id="BQNB010015604">
    <property type="protein sequence ID" value="GJT41966.1"/>
    <property type="molecule type" value="Genomic_DNA"/>
</dbReference>
<accession>A0ABQ5DS06</accession>
<proteinExistence type="predicted"/>
<evidence type="ECO:0000256" key="1">
    <source>
        <dbReference type="SAM" id="SignalP"/>
    </source>
</evidence>
<feature type="signal peptide" evidence="1">
    <location>
        <begin position="1"/>
        <end position="22"/>
    </location>
</feature>
<dbReference type="SMART" id="SM00848">
    <property type="entry name" value="Inhibitor_I29"/>
    <property type="match status" value="1"/>
</dbReference>
<keyword evidence="4" id="KW-1185">Reference proteome</keyword>
<dbReference type="Pfam" id="PF08246">
    <property type="entry name" value="Inhibitor_I29"/>
    <property type="match status" value="1"/>
</dbReference>
<dbReference type="Gene3D" id="1.10.287.2250">
    <property type="match status" value="1"/>
</dbReference>
<evidence type="ECO:0000313" key="4">
    <source>
        <dbReference type="Proteomes" id="UP001151760"/>
    </source>
</evidence>
<evidence type="ECO:0000259" key="2">
    <source>
        <dbReference type="SMART" id="SM00848"/>
    </source>
</evidence>
<dbReference type="Gene3D" id="3.90.70.10">
    <property type="entry name" value="Cysteine proteinases"/>
    <property type="match status" value="1"/>
</dbReference>
<protein>
    <submittedName>
        <fullName evidence="3">Cysteine proteinase 15A-like protein</fullName>
    </submittedName>
</protein>
<evidence type="ECO:0000313" key="3">
    <source>
        <dbReference type="EMBL" id="GJT41966.1"/>
    </source>
</evidence>
<gene>
    <name evidence="3" type="ORF">Tco_0941831</name>
</gene>
<reference evidence="3" key="1">
    <citation type="journal article" date="2022" name="Int. J. Mol. Sci.">
        <title>Draft Genome of Tanacetum Coccineum: Genomic Comparison of Closely Related Tanacetum-Family Plants.</title>
        <authorList>
            <person name="Yamashiro T."/>
            <person name="Shiraishi A."/>
            <person name="Nakayama K."/>
            <person name="Satake H."/>
        </authorList>
    </citation>
    <scope>NUCLEOTIDE SEQUENCE</scope>
</reference>
<dbReference type="PANTHER" id="PTHR12411">
    <property type="entry name" value="CYSTEINE PROTEASE FAMILY C1-RELATED"/>
    <property type="match status" value="1"/>
</dbReference>
<dbReference type="InterPro" id="IPR038765">
    <property type="entry name" value="Papain-like_cys_pep_sf"/>
</dbReference>
<feature type="chain" id="PRO_5045749130" evidence="1">
    <location>
        <begin position="23"/>
        <end position="235"/>
    </location>
</feature>
<dbReference type="SUPFAM" id="SSF54001">
    <property type="entry name" value="Cysteine proteinases"/>
    <property type="match status" value="1"/>
</dbReference>
<organism evidence="3 4">
    <name type="scientific">Tanacetum coccineum</name>
    <dbReference type="NCBI Taxonomy" id="301880"/>
    <lineage>
        <taxon>Eukaryota</taxon>
        <taxon>Viridiplantae</taxon>
        <taxon>Streptophyta</taxon>
        <taxon>Embryophyta</taxon>
        <taxon>Tracheophyta</taxon>
        <taxon>Spermatophyta</taxon>
        <taxon>Magnoliopsida</taxon>
        <taxon>eudicotyledons</taxon>
        <taxon>Gunneridae</taxon>
        <taxon>Pentapetalae</taxon>
        <taxon>asterids</taxon>
        <taxon>campanulids</taxon>
        <taxon>Asterales</taxon>
        <taxon>Asteraceae</taxon>
        <taxon>Asteroideae</taxon>
        <taxon>Anthemideae</taxon>
        <taxon>Anthemidinae</taxon>
        <taxon>Tanacetum</taxon>
    </lineage>
</organism>
<sequence length="235" mass="26787">MKQHIIPLILLISVTVTVTVNGNEDPLIRQVVPEEELTTDPLLNTDDHHFTLFKTKFKRTYKTQEEHDYRFTVFKANVRRAKRHQILDPTAQHGVTKFSDLTPAEFKRTYLGLNAGGKGSNKLKLPADANKAPILPTNGLPEEFDWREKGAVTPVKNQDELDHGVHSCWVWIAGTAFEVQGTRLYWLSSRNSHGRKHLGGRRDTTSFAVVTMLVGWTPWFRPLSLQTPRKILNLV</sequence>
<dbReference type="Proteomes" id="UP001151760">
    <property type="component" value="Unassembled WGS sequence"/>
</dbReference>
<dbReference type="InterPro" id="IPR013201">
    <property type="entry name" value="Prot_inhib_I29"/>
</dbReference>
<keyword evidence="1" id="KW-0732">Signal</keyword>